<comment type="caution">
    <text evidence="2">The sequence shown here is derived from an EMBL/GenBank/DDBJ whole genome shotgun (WGS) entry which is preliminary data.</text>
</comment>
<dbReference type="Proteomes" id="UP000521943">
    <property type="component" value="Unassembled WGS sequence"/>
</dbReference>
<evidence type="ECO:0000313" key="3">
    <source>
        <dbReference type="Proteomes" id="UP000521943"/>
    </source>
</evidence>
<evidence type="ECO:0000313" key="2">
    <source>
        <dbReference type="EMBL" id="KAF6754745.1"/>
    </source>
</evidence>
<gene>
    <name evidence="2" type="ORF">DFP72DRAFT_898681</name>
</gene>
<feature type="region of interest" description="Disordered" evidence="1">
    <location>
        <begin position="213"/>
        <end position="238"/>
    </location>
</feature>
<feature type="non-terminal residue" evidence="2">
    <location>
        <position position="464"/>
    </location>
</feature>
<name>A0A8H6M4U5_9AGAR</name>
<accession>A0A8H6M4U5</accession>
<dbReference type="EMBL" id="JACGCI010000033">
    <property type="protein sequence ID" value="KAF6754745.1"/>
    <property type="molecule type" value="Genomic_DNA"/>
</dbReference>
<reference evidence="2 3" key="1">
    <citation type="submission" date="2020-07" db="EMBL/GenBank/DDBJ databases">
        <title>Comparative genomics of pyrophilous fungi reveals a link between fire events and developmental genes.</title>
        <authorList>
            <consortium name="DOE Joint Genome Institute"/>
            <person name="Steindorff A.S."/>
            <person name="Carver A."/>
            <person name="Calhoun S."/>
            <person name="Stillman K."/>
            <person name="Liu H."/>
            <person name="Lipzen A."/>
            <person name="Pangilinan J."/>
            <person name="Labutti K."/>
            <person name="Bruns T.D."/>
            <person name="Grigoriev I.V."/>
        </authorList>
    </citation>
    <scope>NUCLEOTIDE SEQUENCE [LARGE SCALE GENOMIC DNA]</scope>
    <source>
        <strain evidence="2 3">CBS 144469</strain>
    </source>
</reference>
<evidence type="ECO:0000256" key="1">
    <source>
        <dbReference type="SAM" id="MobiDB-lite"/>
    </source>
</evidence>
<sequence length="464" mass="51383">MTIENVSSYSTNNGLGASGSSYDFEPLPRAADSSNSQRFYYQPAASTSSTSSQAPQSYFVPDIFPSTSNQLSTLECNTHVPAATPSSSLVPWTDEWVLSLAYIIRRSKHLQRELNLFATAPAGSGYQYRGHLGNNRLAPGEHGQAIRSTSSYSEARYKPYPSHHTFQIGSHTPADNLGWGQPSLRSFSDPHTDFEQGLYPSTTHSEDVYAVERSEEVEKEKEPEEVEEAKETKNTPSAEKAGFSTLTLDQFKALGVKSTNLGILTGAQFSGIVAKKYMTLTNRAQDLGHKEILDKAIEAAWTKEVANIETGIKTAVDNFGNNPEKWVIYVLTTIIGALSRQANKRIVCLSELPLSWSLPRKNETGLKLALDVDEKQRMKNPAVLLKCDSASSPFTLTGMIDIMVITLEEGRVDEDSRKTMRGCRTIDEVFVQGNLKKYRDTRLVLIEAKAFKHADDLDHQRKCG</sequence>
<organism evidence="2 3">
    <name type="scientific">Ephemerocybe angulata</name>
    <dbReference type="NCBI Taxonomy" id="980116"/>
    <lineage>
        <taxon>Eukaryota</taxon>
        <taxon>Fungi</taxon>
        <taxon>Dikarya</taxon>
        <taxon>Basidiomycota</taxon>
        <taxon>Agaricomycotina</taxon>
        <taxon>Agaricomycetes</taxon>
        <taxon>Agaricomycetidae</taxon>
        <taxon>Agaricales</taxon>
        <taxon>Agaricineae</taxon>
        <taxon>Psathyrellaceae</taxon>
        <taxon>Ephemerocybe</taxon>
    </lineage>
</organism>
<protein>
    <submittedName>
        <fullName evidence="2">Uncharacterized protein</fullName>
    </submittedName>
</protein>
<proteinExistence type="predicted"/>
<feature type="region of interest" description="Disordered" evidence="1">
    <location>
        <begin position="1"/>
        <end position="20"/>
    </location>
</feature>
<keyword evidence="3" id="KW-1185">Reference proteome</keyword>
<dbReference type="AlphaFoldDB" id="A0A8H6M4U5"/>
<feature type="compositionally biased region" description="Basic and acidic residues" evidence="1">
    <location>
        <begin position="213"/>
        <end position="222"/>
    </location>
</feature>